<dbReference type="Pfam" id="PF25534">
    <property type="entry name" value="DUF7918"/>
    <property type="match status" value="1"/>
</dbReference>
<dbReference type="InterPro" id="IPR057678">
    <property type="entry name" value="DUF7918"/>
</dbReference>
<dbReference type="PANTHER" id="PTHR36223">
    <property type="entry name" value="BETA-LACTAMASE-TYPE TRANSPEPTIDASE FOLD DOMAIN CONTAINING PROTEIN"/>
    <property type="match status" value="1"/>
</dbReference>
<reference evidence="3 4" key="1">
    <citation type="journal article" date="2019" name="New Phytol.">
        <title>Comparative genomics reveals unique wood-decay strategies and fruiting body development in the Schizophyllaceae.</title>
        <authorList>
            <person name="Almasi E."/>
            <person name="Sahu N."/>
            <person name="Krizsan K."/>
            <person name="Balint B."/>
            <person name="Kovacs G.M."/>
            <person name="Kiss B."/>
            <person name="Cseklye J."/>
            <person name="Drula E."/>
            <person name="Henrissat B."/>
            <person name="Nagy I."/>
            <person name="Chovatia M."/>
            <person name="Adam C."/>
            <person name="LaButti K."/>
            <person name="Lipzen A."/>
            <person name="Riley R."/>
            <person name="Grigoriev I.V."/>
            <person name="Nagy L.G."/>
        </authorList>
    </citation>
    <scope>NUCLEOTIDE SEQUENCE [LARGE SCALE GENOMIC DNA]</scope>
    <source>
        <strain evidence="3 4">NL-1724</strain>
    </source>
</reference>
<dbReference type="AlphaFoldDB" id="A0A550CIC0"/>
<feature type="domain" description="DUF7918" evidence="2">
    <location>
        <begin position="6"/>
        <end position="202"/>
    </location>
</feature>
<evidence type="ECO:0000256" key="1">
    <source>
        <dbReference type="SAM" id="MobiDB-lite"/>
    </source>
</evidence>
<keyword evidence="4" id="KW-1185">Reference proteome</keyword>
<feature type="compositionally biased region" description="Low complexity" evidence="1">
    <location>
        <begin position="222"/>
        <end position="234"/>
    </location>
</feature>
<evidence type="ECO:0000259" key="2">
    <source>
        <dbReference type="Pfam" id="PF25534"/>
    </source>
</evidence>
<sequence>MKIGQISCWISVAGQPLEEYGVVASEQNKECSAWIPSKPGLPFTINWRDPVSKRTTSGQLRVDGTDCGGTALRSPRIAGDEINKTHVSINDRAARPFQFGTLELTDDDNYLKKDVHDLGLISLAVWRIRVKGATQYTGVTISEPEKMHERAKRGLEHAVKFGATQNMITKGLDTEYLDKVPLATFTFRYRSLDMLRANGIAPAAAPAPPPSATTRPGFARYASSDDASSPASSAGRKRRASSAVTPEPQDVQPHPQVARPEPQAAEPHIDIVELEEAEERLRLAEELFRRAKQDVEQRRRCKKIKLEEVTGIISGEVIDLSGPV</sequence>
<dbReference type="PANTHER" id="PTHR36223:SF1">
    <property type="entry name" value="TRANSCRIPTION ELONGATION FACTOR EAF N-TERMINAL DOMAIN-CONTAINING PROTEIN"/>
    <property type="match status" value="1"/>
</dbReference>
<feature type="region of interest" description="Disordered" evidence="1">
    <location>
        <begin position="202"/>
        <end position="269"/>
    </location>
</feature>
<name>A0A550CIC0_9AGAR</name>
<organism evidence="3 4">
    <name type="scientific">Schizophyllum amplum</name>
    <dbReference type="NCBI Taxonomy" id="97359"/>
    <lineage>
        <taxon>Eukaryota</taxon>
        <taxon>Fungi</taxon>
        <taxon>Dikarya</taxon>
        <taxon>Basidiomycota</taxon>
        <taxon>Agaricomycotina</taxon>
        <taxon>Agaricomycetes</taxon>
        <taxon>Agaricomycetidae</taxon>
        <taxon>Agaricales</taxon>
        <taxon>Schizophyllaceae</taxon>
        <taxon>Schizophyllum</taxon>
    </lineage>
</organism>
<evidence type="ECO:0000313" key="4">
    <source>
        <dbReference type="Proteomes" id="UP000320762"/>
    </source>
</evidence>
<evidence type="ECO:0000313" key="3">
    <source>
        <dbReference type="EMBL" id="TRM64533.1"/>
    </source>
</evidence>
<dbReference type="STRING" id="97359.A0A550CIC0"/>
<comment type="caution">
    <text evidence="3">The sequence shown here is derived from an EMBL/GenBank/DDBJ whole genome shotgun (WGS) entry which is preliminary data.</text>
</comment>
<dbReference type="EMBL" id="VDMD01000007">
    <property type="protein sequence ID" value="TRM64533.1"/>
    <property type="molecule type" value="Genomic_DNA"/>
</dbReference>
<accession>A0A550CIC0</accession>
<protein>
    <recommendedName>
        <fullName evidence="2">DUF7918 domain-containing protein</fullName>
    </recommendedName>
</protein>
<dbReference type="Proteomes" id="UP000320762">
    <property type="component" value="Unassembled WGS sequence"/>
</dbReference>
<gene>
    <name evidence="3" type="ORF">BD626DRAFT_568275</name>
</gene>
<proteinExistence type="predicted"/>
<dbReference type="OrthoDB" id="3364132at2759"/>